<accession>Q5WMT9</accession>
<evidence type="ECO:0000313" key="2">
    <source>
        <dbReference type="Proteomes" id="UP000000763"/>
    </source>
</evidence>
<reference evidence="2" key="1">
    <citation type="journal article" date="2005" name="Nature">
        <title>The map-based sequence of the rice genome.</title>
        <authorList>
            <consortium name="International rice genome sequencing project (IRGSP)"/>
            <person name="Matsumoto T."/>
            <person name="Wu J."/>
            <person name="Kanamori H."/>
            <person name="Katayose Y."/>
            <person name="Fujisawa M."/>
            <person name="Namiki N."/>
            <person name="Mizuno H."/>
            <person name="Yamamoto K."/>
            <person name="Antonio B.A."/>
            <person name="Baba T."/>
            <person name="Sakata K."/>
            <person name="Nagamura Y."/>
            <person name="Aoki H."/>
            <person name="Arikawa K."/>
            <person name="Arita K."/>
            <person name="Bito T."/>
            <person name="Chiden Y."/>
            <person name="Fujitsuka N."/>
            <person name="Fukunaka R."/>
            <person name="Hamada M."/>
            <person name="Harada C."/>
            <person name="Hayashi A."/>
            <person name="Hijishita S."/>
            <person name="Honda M."/>
            <person name="Hosokawa S."/>
            <person name="Ichikawa Y."/>
            <person name="Idonuma A."/>
            <person name="Iijima M."/>
            <person name="Ikeda M."/>
            <person name="Ikeno M."/>
            <person name="Ito K."/>
            <person name="Ito S."/>
            <person name="Ito T."/>
            <person name="Ito Y."/>
            <person name="Ito Y."/>
            <person name="Iwabuchi A."/>
            <person name="Kamiya K."/>
            <person name="Karasawa W."/>
            <person name="Kurita K."/>
            <person name="Katagiri S."/>
            <person name="Kikuta A."/>
            <person name="Kobayashi H."/>
            <person name="Kobayashi N."/>
            <person name="Machita K."/>
            <person name="Maehara T."/>
            <person name="Masukawa M."/>
            <person name="Mizubayashi T."/>
            <person name="Mukai Y."/>
            <person name="Nagasaki H."/>
            <person name="Nagata Y."/>
            <person name="Naito S."/>
            <person name="Nakashima M."/>
            <person name="Nakama Y."/>
            <person name="Nakamichi Y."/>
            <person name="Nakamura M."/>
            <person name="Meguro A."/>
            <person name="Negishi M."/>
            <person name="Ohta I."/>
            <person name="Ohta T."/>
            <person name="Okamoto M."/>
            <person name="Ono N."/>
            <person name="Saji S."/>
            <person name="Sakaguchi M."/>
            <person name="Sakai K."/>
            <person name="Shibata M."/>
            <person name="Shimokawa T."/>
            <person name="Song J."/>
            <person name="Takazaki Y."/>
            <person name="Terasawa K."/>
            <person name="Tsugane M."/>
            <person name="Tsuji K."/>
            <person name="Ueda S."/>
            <person name="Waki K."/>
            <person name="Yamagata H."/>
            <person name="Yamamoto M."/>
            <person name="Yamamoto S."/>
            <person name="Yamane H."/>
            <person name="Yoshiki S."/>
            <person name="Yoshihara R."/>
            <person name="Yukawa K."/>
            <person name="Zhong H."/>
            <person name="Yano M."/>
            <person name="Yuan Q."/>
            <person name="Ouyang S."/>
            <person name="Liu J."/>
            <person name="Jones K.M."/>
            <person name="Gansberger K."/>
            <person name="Moffat K."/>
            <person name="Hill J."/>
            <person name="Bera J."/>
            <person name="Fadrosh D."/>
            <person name="Jin S."/>
            <person name="Johri S."/>
            <person name="Kim M."/>
            <person name="Overton L."/>
            <person name="Reardon M."/>
            <person name="Tsitrin T."/>
            <person name="Vuong H."/>
            <person name="Weaver B."/>
            <person name="Ciecko A."/>
            <person name="Tallon L."/>
            <person name="Jackson J."/>
            <person name="Pai G."/>
            <person name="Aken S.V."/>
            <person name="Utterback T."/>
            <person name="Reidmuller S."/>
            <person name="Feldblyum T."/>
            <person name="Hsiao J."/>
            <person name="Zismann V."/>
            <person name="Iobst S."/>
            <person name="de Vazeille A.R."/>
            <person name="Buell C.R."/>
            <person name="Ying K."/>
            <person name="Li Y."/>
            <person name="Lu T."/>
            <person name="Huang Y."/>
            <person name="Zhao Q."/>
            <person name="Feng Q."/>
            <person name="Zhang L."/>
            <person name="Zhu J."/>
            <person name="Weng Q."/>
            <person name="Mu J."/>
            <person name="Lu Y."/>
            <person name="Fan D."/>
            <person name="Liu Y."/>
            <person name="Guan J."/>
            <person name="Zhang Y."/>
            <person name="Yu S."/>
            <person name="Liu X."/>
            <person name="Zhang Y."/>
            <person name="Hong G."/>
            <person name="Han B."/>
            <person name="Choisne N."/>
            <person name="Demange N."/>
            <person name="Orjeda G."/>
            <person name="Samain S."/>
            <person name="Cattolico L."/>
            <person name="Pelletier E."/>
            <person name="Couloux A."/>
            <person name="Segurens B."/>
            <person name="Wincker P."/>
            <person name="D'Hont A."/>
            <person name="Scarpelli C."/>
            <person name="Weissenbach J."/>
            <person name="Salanoubat M."/>
            <person name="Quetier F."/>
            <person name="Yu Y."/>
            <person name="Kim H.R."/>
            <person name="Rambo T."/>
            <person name="Currie J."/>
            <person name="Collura K."/>
            <person name="Luo M."/>
            <person name="Yang T."/>
            <person name="Ammiraju J.S.S."/>
            <person name="Engler F."/>
            <person name="Soderlund C."/>
            <person name="Wing R.A."/>
            <person name="Palmer L.E."/>
            <person name="de la Bastide M."/>
            <person name="Spiegel L."/>
            <person name="Nascimento L."/>
            <person name="Zutavern T."/>
            <person name="O'Shaughnessy A."/>
            <person name="Dike S."/>
            <person name="Dedhia N."/>
            <person name="Preston R."/>
            <person name="Balija V."/>
            <person name="McCombie W.R."/>
            <person name="Chow T."/>
            <person name="Chen H."/>
            <person name="Chung M."/>
            <person name="Chen C."/>
            <person name="Shaw J."/>
            <person name="Wu H."/>
            <person name="Hsiao K."/>
            <person name="Chao Y."/>
            <person name="Chu M."/>
            <person name="Cheng C."/>
            <person name="Hour A."/>
            <person name="Lee P."/>
            <person name="Lin S."/>
            <person name="Lin Y."/>
            <person name="Liou J."/>
            <person name="Liu S."/>
            <person name="Hsing Y."/>
            <person name="Raghuvanshi S."/>
            <person name="Mohanty A."/>
            <person name="Bharti A.K."/>
            <person name="Gaur A."/>
            <person name="Gupta V."/>
            <person name="Kumar D."/>
            <person name="Ravi V."/>
            <person name="Vij S."/>
            <person name="Kapur A."/>
            <person name="Khurana P."/>
            <person name="Khurana P."/>
            <person name="Khurana J.P."/>
            <person name="Tyagi A.K."/>
            <person name="Gaikwad K."/>
            <person name="Singh A."/>
            <person name="Dalal V."/>
            <person name="Srivastava S."/>
            <person name="Dixit A."/>
            <person name="Pal A.K."/>
            <person name="Ghazi I.A."/>
            <person name="Yadav M."/>
            <person name="Pandit A."/>
            <person name="Bhargava A."/>
            <person name="Sureshbabu K."/>
            <person name="Batra K."/>
            <person name="Sharma T.R."/>
            <person name="Mohapatra T."/>
            <person name="Singh N.K."/>
            <person name="Messing J."/>
            <person name="Nelson A.B."/>
            <person name="Fuks G."/>
            <person name="Kavchok S."/>
            <person name="Keizer G."/>
            <person name="Linton E."/>
            <person name="Llaca V."/>
            <person name="Song R."/>
            <person name="Tanyolac B."/>
            <person name="Young S."/>
            <person name="Ho-Il K."/>
            <person name="Hahn J.H."/>
            <person name="Sangsakoo G."/>
            <person name="Vanavichit A."/>
            <person name="de Mattos Luiz.A.T."/>
            <person name="Zimmer P.D."/>
            <person name="Malone G."/>
            <person name="Dellagostin O."/>
            <person name="de Oliveira A.C."/>
            <person name="Bevan M."/>
            <person name="Bancroft I."/>
            <person name="Minx P."/>
            <person name="Cordum H."/>
            <person name="Wilson R."/>
            <person name="Cheng Z."/>
            <person name="Jin W."/>
            <person name="Jiang J."/>
            <person name="Leong S.A."/>
            <person name="Iwama H."/>
            <person name="Gojobori T."/>
            <person name="Itoh T."/>
            <person name="Niimura Y."/>
            <person name="Fujii Y."/>
            <person name="Habara T."/>
            <person name="Sakai H."/>
            <person name="Sato Y."/>
            <person name="Wilson G."/>
            <person name="Kumar K."/>
            <person name="McCouch S."/>
            <person name="Juretic N."/>
            <person name="Hoen D."/>
            <person name="Wright S."/>
            <person name="Bruskiewich R."/>
            <person name="Bureau T."/>
            <person name="Miyao A."/>
            <person name="Hirochika H."/>
            <person name="Nishikawa T."/>
            <person name="Kadowaki K."/>
            <person name="Sugiura M."/>
            <person name="Burr B."/>
            <person name="Sasaki T."/>
        </authorList>
    </citation>
    <scope>NUCLEOTIDE SEQUENCE [LARGE SCALE GENOMIC DNA]</scope>
    <source>
        <strain evidence="2">cv. Nipponbare</strain>
    </source>
</reference>
<name>Q5WMT9_ORYSJ</name>
<gene>
    <name evidence="1" type="ORF">OJ1116_F05.4</name>
</gene>
<dbReference type="AlphaFoldDB" id="Q5WMT9"/>
<evidence type="ECO:0008006" key="3">
    <source>
        <dbReference type="Google" id="ProtNLM"/>
    </source>
</evidence>
<protein>
    <recommendedName>
        <fullName evidence="3">Reverse transcriptase domain-containing protein</fullName>
    </recommendedName>
</protein>
<sequence>MAAKAGSAREARAAEMEAGLAREARPMEGGRIGARGASGGGGRFGVRGAAGGGGGDPGAWRSCWWVWHGLRHTKAGRREAPVRGSHMSAEDEWWWSIGASAVDSQRRPVTLSSGRSGASLLLVVCVGAVEMVQAALKNRKPMLVLKLDFHKAFDIVSWEALFRILKVGGFPDKWISWTKSIVCTGTLQHPLDIEGAPPTLQYADDTLILLKGEADQATALKEILDSFTRFSESADHILLRCKNANNLWEKLNLLQLANNSESSSAFLQAIIDSNRSSKGIEPIWFAACAYTLWKSRNNRVFEGQLDNLQHITQQVSDTLDLWSMRTNESNWQKIQSWLTITSNFVAVVSGVRHIGEGEVDVDEHCDRGQLSIGTQHIRDGNVMPDLPIGIENSQFGGNLTYMTRLPINMI</sequence>
<dbReference type="Proteomes" id="UP000000763">
    <property type="component" value="Chromosome 5"/>
</dbReference>
<evidence type="ECO:0000313" key="1">
    <source>
        <dbReference type="EMBL" id="AAV32117.1"/>
    </source>
</evidence>
<organism evidence="1 2">
    <name type="scientific">Oryza sativa subsp. japonica</name>
    <name type="common">Rice</name>
    <dbReference type="NCBI Taxonomy" id="39947"/>
    <lineage>
        <taxon>Eukaryota</taxon>
        <taxon>Viridiplantae</taxon>
        <taxon>Streptophyta</taxon>
        <taxon>Embryophyta</taxon>
        <taxon>Tracheophyta</taxon>
        <taxon>Spermatophyta</taxon>
        <taxon>Magnoliopsida</taxon>
        <taxon>Liliopsida</taxon>
        <taxon>Poales</taxon>
        <taxon>Poaceae</taxon>
        <taxon>BOP clade</taxon>
        <taxon>Oryzoideae</taxon>
        <taxon>Oryzeae</taxon>
        <taxon>Oryzinae</taxon>
        <taxon>Oryza</taxon>
        <taxon>Oryza sativa</taxon>
    </lineage>
</organism>
<reference evidence="2" key="2">
    <citation type="journal article" date="2008" name="Nucleic Acids Res.">
        <title>The rice annotation project database (RAP-DB): 2008 update.</title>
        <authorList>
            <consortium name="The rice annotation project (RAP)"/>
        </authorList>
    </citation>
    <scope>GENOME REANNOTATION</scope>
    <source>
        <strain evidence="2">cv. Nipponbare</strain>
    </source>
</reference>
<dbReference type="EMBL" id="AC104706">
    <property type="protein sequence ID" value="AAV32117.1"/>
    <property type="molecule type" value="Genomic_DNA"/>
</dbReference>
<proteinExistence type="predicted"/>